<name>A0A8J2VEB2_9BACL</name>
<evidence type="ECO:0008006" key="3">
    <source>
        <dbReference type="Google" id="ProtNLM"/>
    </source>
</evidence>
<proteinExistence type="predicted"/>
<evidence type="ECO:0000313" key="2">
    <source>
        <dbReference type="Proteomes" id="UP000625210"/>
    </source>
</evidence>
<evidence type="ECO:0000313" key="1">
    <source>
        <dbReference type="EMBL" id="GGE24253.1"/>
    </source>
</evidence>
<dbReference type="AlphaFoldDB" id="A0A8J2VEB2"/>
<dbReference type="Pfam" id="PF03860">
    <property type="entry name" value="Csp"/>
    <property type="match status" value="1"/>
</dbReference>
<dbReference type="EMBL" id="BMHQ01000010">
    <property type="protein sequence ID" value="GGE24253.1"/>
    <property type="molecule type" value="Genomic_DNA"/>
</dbReference>
<keyword evidence="2" id="KW-1185">Reference proteome</keyword>
<reference evidence="1" key="2">
    <citation type="submission" date="2020-09" db="EMBL/GenBank/DDBJ databases">
        <authorList>
            <person name="Sun Q."/>
            <person name="Zhou Y."/>
        </authorList>
    </citation>
    <scope>NUCLEOTIDE SEQUENCE</scope>
    <source>
        <strain evidence="1">CGMCC 1.15179</strain>
    </source>
</reference>
<dbReference type="Gene3D" id="1.20.1270.360">
    <property type="match status" value="1"/>
</dbReference>
<gene>
    <name evidence="1" type="ORF">GCM10011571_28000</name>
</gene>
<reference evidence="1" key="1">
    <citation type="journal article" date="2014" name="Int. J. Syst. Evol. Microbiol.">
        <title>Complete genome sequence of Corynebacterium casei LMG S-19264T (=DSM 44701T), isolated from a smear-ripened cheese.</title>
        <authorList>
            <consortium name="US DOE Joint Genome Institute (JGI-PGF)"/>
            <person name="Walter F."/>
            <person name="Albersmeier A."/>
            <person name="Kalinowski J."/>
            <person name="Ruckert C."/>
        </authorList>
    </citation>
    <scope>NUCLEOTIDE SEQUENCE</scope>
    <source>
        <strain evidence="1">CGMCC 1.15179</strain>
    </source>
</reference>
<protein>
    <recommendedName>
        <fullName evidence="3">Four-helix bundle copper-binding protein</fullName>
    </recommendedName>
</protein>
<dbReference type="InterPro" id="IPR005560">
    <property type="entry name" value="Csp_YhjQ"/>
</dbReference>
<accession>A0A8J2VEB2</accession>
<dbReference type="Proteomes" id="UP000625210">
    <property type="component" value="Unassembled WGS sequence"/>
</dbReference>
<comment type="caution">
    <text evidence="1">The sequence shown here is derived from an EMBL/GenBank/DDBJ whole genome shotgun (WGS) entry which is preliminary data.</text>
</comment>
<organism evidence="1 2">
    <name type="scientific">Marinithermofilum abyssi</name>
    <dbReference type="NCBI Taxonomy" id="1571185"/>
    <lineage>
        <taxon>Bacteria</taxon>
        <taxon>Bacillati</taxon>
        <taxon>Bacillota</taxon>
        <taxon>Bacilli</taxon>
        <taxon>Bacillales</taxon>
        <taxon>Thermoactinomycetaceae</taxon>
        <taxon>Marinithermofilum</taxon>
    </lineage>
</organism>
<sequence length="57" mass="6867">MASRYMSRKYVHQTNLWYICDHLRGVTQECAQFKDDHYQKCADVYRQCAVECRKMAS</sequence>